<comment type="similarity">
    <text evidence="8">Belongs to the peptidase M28 family. M28E subfamily.</text>
</comment>
<evidence type="ECO:0000313" key="12">
    <source>
        <dbReference type="Proteomes" id="UP000717515"/>
    </source>
</evidence>
<dbReference type="AlphaFoldDB" id="A0A9P8A0Z1"/>
<reference evidence="11" key="1">
    <citation type="submission" date="2021-07" db="EMBL/GenBank/DDBJ databases">
        <title>Draft genome of Mortierella alpina, strain LL118, isolated from an aspen leaf litter sample.</title>
        <authorList>
            <person name="Yang S."/>
            <person name="Vinatzer B.A."/>
        </authorList>
    </citation>
    <scope>NUCLEOTIDE SEQUENCE</scope>
    <source>
        <strain evidence="11">LL118</strain>
    </source>
</reference>
<protein>
    <recommendedName>
        <fullName evidence="9">Peptide hydrolase</fullName>
        <ecNumber evidence="9">3.4.-.-</ecNumber>
    </recommendedName>
</protein>
<evidence type="ECO:0000256" key="4">
    <source>
        <dbReference type="ARBA" id="ARBA00022723"/>
    </source>
</evidence>
<dbReference type="EC" id="3.4.-.-" evidence="9"/>
<sequence>MKQGLRQKYKCEKRMSQPANLRILTPLRKNALLFCFSRSHPRLYHPYTALFIPSYTPLTVLSHSSLTLLLSSRRPASLVSTMKLQSLVLVSLASVALAAPSWWEQYTLGKHKSVIEEDRRLVQVSEDQAPFWTTEQDRMEMLRGKINYMDVTDHQDLGTHRVSTLGKRPLPKEAHHQKRVARYTDQLSTANMEVALKTFTSFNTRYYKSKTGHESAQWLYKQISDLIEESDADSDVSIRKFKHNGWDQFSIIARFEGRDESLSNEPVIVGAHQDSVNMWLPILRSPGADDDGSGTVTILEVFRALIGTGFRPHRPVEFHWYSAEEAGLLGSQDVAKSYEKKNVDVLAMIQNDMTGYVGTKFAESYGIVVDYVDDELTELIRVYAREYGDIPVHETKCGYACSDHASWAKAGYRSAFAIEGDFTDSNPYIHTANDDLSHISFDHMKQFAKLALGFAVELGHYKGEDESL</sequence>
<evidence type="ECO:0000256" key="2">
    <source>
        <dbReference type="ARBA" id="ARBA00022438"/>
    </source>
</evidence>
<dbReference type="GO" id="GO:0004177">
    <property type="term" value="F:aminopeptidase activity"/>
    <property type="evidence" value="ECO:0007669"/>
    <property type="project" value="UniProtKB-KW"/>
</dbReference>
<dbReference type="InterPro" id="IPR045175">
    <property type="entry name" value="M28_fam"/>
</dbReference>
<accession>A0A9P8A0Z1</accession>
<dbReference type="PROSITE" id="PS00018">
    <property type="entry name" value="EF_HAND_1"/>
    <property type="match status" value="1"/>
</dbReference>
<comment type="caution">
    <text evidence="11">The sequence shown here is derived from an EMBL/GenBank/DDBJ whole genome shotgun (WGS) entry which is preliminary data.</text>
</comment>
<dbReference type="Gene3D" id="3.40.630.10">
    <property type="entry name" value="Zn peptidases"/>
    <property type="match status" value="1"/>
</dbReference>
<comment type="cofactor">
    <cofactor evidence="1">
        <name>Zn(2+)</name>
        <dbReference type="ChEBI" id="CHEBI:29105"/>
    </cofactor>
</comment>
<proteinExistence type="inferred from homology"/>
<keyword evidence="2" id="KW-0031">Aminopeptidase</keyword>
<evidence type="ECO:0000259" key="10">
    <source>
        <dbReference type="Pfam" id="PF04389"/>
    </source>
</evidence>
<evidence type="ECO:0000256" key="3">
    <source>
        <dbReference type="ARBA" id="ARBA00022670"/>
    </source>
</evidence>
<dbReference type="EMBL" id="JAIFTL010000154">
    <property type="protein sequence ID" value="KAG9322323.1"/>
    <property type="molecule type" value="Genomic_DNA"/>
</dbReference>
<evidence type="ECO:0000313" key="11">
    <source>
        <dbReference type="EMBL" id="KAG9322323.1"/>
    </source>
</evidence>
<dbReference type="GO" id="GO:0006508">
    <property type="term" value="P:proteolysis"/>
    <property type="evidence" value="ECO:0007669"/>
    <property type="project" value="UniProtKB-KW"/>
</dbReference>
<dbReference type="Proteomes" id="UP000717515">
    <property type="component" value="Unassembled WGS sequence"/>
</dbReference>
<feature type="domain" description="Peptidase M28" evidence="10">
    <location>
        <begin position="251"/>
        <end position="454"/>
    </location>
</feature>
<dbReference type="InterPro" id="IPR007484">
    <property type="entry name" value="Peptidase_M28"/>
</dbReference>
<gene>
    <name evidence="11" type="ORF">KVV02_001615</name>
</gene>
<dbReference type="PANTHER" id="PTHR12147">
    <property type="entry name" value="METALLOPEPTIDASE M28 FAMILY MEMBER"/>
    <property type="match status" value="1"/>
</dbReference>
<dbReference type="GO" id="GO:0008235">
    <property type="term" value="F:metalloexopeptidase activity"/>
    <property type="evidence" value="ECO:0007669"/>
    <property type="project" value="InterPro"/>
</dbReference>
<dbReference type="SUPFAM" id="SSF53187">
    <property type="entry name" value="Zn-dependent exopeptidases"/>
    <property type="match status" value="1"/>
</dbReference>
<dbReference type="CDD" id="cd03879">
    <property type="entry name" value="M28_AAP"/>
    <property type="match status" value="1"/>
</dbReference>
<dbReference type="Pfam" id="PF04389">
    <property type="entry name" value="Peptidase_M28"/>
    <property type="match status" value="1"/>
</dbReference>
<organism evidence="11 12">
    <name type="scientific">Mortierella alpina</name>
    <name type="common">Oleaginous fungus</name>
    <name type="synonym">Mortierella renispora</name>
    <dbReference type="NCBI Taxonomy" id="64518"/>
    <lineage>
        <taxon>Eukaryota</taxon>
        <taxon>Fungi</taxon>
        <taxon>Fungi incertae sedis</taxon>
        <taxon>Mucoromycota</taxon>
        <taxon>Mortierellomycotina</taxon>
        <taxon>Mortierellomycetes</taxon>
        <taxon>Mortierellales</taxon>
        <taxon>Mortierellaceae</taxon>
        <taxon>Mortierella</taxon>
    </lineage>
</organism>
<dbReference type="InterPro" id="IPR018247">
    <property type="entry name" value="EF_Hand_1_Ca_BS"/>
</dbReference>
<evidence type="ECO:0000256" key="1">
    <source>
        <dbReference type="ARBA" id="ARBA00001947"/>
    </source>
</evidence>
<keyword evidence="7 9" id="KW-0862">Zinc</keyword>
<keyword evidence="5" id="KW-0732">Signal</keyword>
<dbReference type="FunFam" id="3.40.630.10:FF:000042">
    <property type="entry name" value="Peptide hydrolase"/>
    <property type="match status" value="1"/>
</dbReference>
<evidence type="ECO:0000256" key="5">
    <source>
        <dbReference type="ARBA" id="ARBA00022729"/>
    </source>
</evidence>
<dbReference type="GO" id="GO:0046872">
    <property type="term" value="F:metal ion binding"/>
    <property type="evidence" value="ECO:0007669"/>
    <property type="project" value="UniProtKB-KW"/>
</dbReference>
<name>A0A9P8A0Z1_MORAP</name>
<keyword evidence="3 9" id="KW-0645">Protease</keyword>
<keyword evidence="4 9" id="KW-0479">Metal-binding</keyword>
<evidence type="ECO:0000256" key="7">
    <source>
        <dbReference type="ARBA" id="ARBA00022833"/>
    </source>
</evidence>
<dbReference type="PANTHER" id="PTHR12147:SF56">
    <property type="entry name" value="AMINOPEPTIDASE YDR415C-RELATED"/>
    <property type="match status" value="1"/>
</dbReference>
<evidence type="ECO:0000256" key="8">
    <source>
        <dbReference type="ARBA" id="ARBA00043962"/>
    </source>
</evidence>
<evidence type="ECO:0000256" key="9">
    <source>
        <dbReference type="RuleBase" id="RU361240"/>
    </source>
</evidence>
<evidence type="ECO:0000256" key="6">
    <source>
        <dbReference type="ARBA" id="ARBA00022801"/>
    </source>
</evidence>
<keyword evidence="6 9" id="KW-0378">Hydrolase</keyword>